<gene>
    <name evidence="2" type="ORF">NV226_02965</name>
</gene>
<evidence type="ECO:0000313" key="2">
    <source>
        <dbReference type="EMBL" id="UVD81660.1"/>
    </source>
</evidence>
<dbReference type="EMBL" id="CP102734">
    <property type="protein sequence ID" value="UVD81660.1"/>
    <property type="molecule type" value="Genomic_DNA"/>
</dbReference>
<dbReference type="Gene3D" id="3.40.1440.10">
    <property type="entry name" value="GIY-YIG endonuclease"/>
    <property type="match status" value="1"/>
</dbReference>
<dbReference type="SUPFAM" id="SSF82771">
    <property type="entry name" value="GIY-YIG endonuclease"/>
    <property type="match status" value="1"/>
</dbReference>
<keyword evidence="3" id="KW-1185">Reference proteome</keyword>
<reference evidence="2" key="1">
    <citation type="submission" date="2022-08" db="EMBL/GenBank/DDBJ databases">
        <title>Complete genome of Mycoplasma iguanae type strain 2327.</title>
        <authorList>
            <person name="Spergser J."/>
        </authorList>
    </citation>
    <scope>NUCLEOTIDE SEQUENCE</scope>
    <source>
        <strain evidence="2">2327</strain>
    </source>
</reference>
<feature type="domain" description="GIY-YIG" evidence="1">
    <location>
        <begin position="11"/>
        <end position="89"/>
    </location>
</feature>
<sequence>MDIKELNKVPEKYGVYCWKNKWNEIIYVGKTNNLRKRMQQYLQGRKNSYKTDALVRDIESFEFNVCNNEKEALILERQFIEQFRPIYNIKFLDHKNYPYLMIKLDKKITISVKWNFKNKIQKNNVFFYGPIPTSNWKSLKDFLEREAFHENGLPIKNESAQYWKEKFEKIKIMLSPKNGSYIKELEKKYLHAIEMQNFEIARDIDNCIKQLKNIHDDQSVELINQNNLDVVALISKNNKFFIQINFYRAGKLISNYKYTSDFTQYNEVYFLNYFLNDFYKNTFIPDQIVLDYKFHKNEFLFDF</sequence>
<dbReference type="Pfam" id="PF22920">
    <property type="entry name" value="UvrC_RNaseH"/>
    <property type="match status" value="1"/>
</dbReference>
<dbReference type="PROSITE" id="PS50164">
    <property type="entry name" value="GIY_YIG"/>
    <property type="match status" value="1"/>
</dbReference>
<dbReference type="InterPro" id="IPR047296">
    <property type="entry name" value="GIY-YIG_UvrC_Cho"/>
</dbReference>
<dbReference type="CDD" id="cd10434">
    <property type="entry name" value="GIY-YIG_UvrC_Cho"/>
    <property type="match status" value="1"/>
</dbReference>
<protein>
    <submittedName>
        <fullName evidence="2">GIY-YIG nuclease family protein</fullName>
    </submittedName>
</protein>
<dbReference type="SMART" id="SM00465">
    <property type="entry name" value="GIYc"/>
    <property type="match status" value="1"/>
</dbReference>
<evidence type="ECO:0000313" key="3">
    <source>
        <dbReference type="Proteomes" id="UP001059252"/>
    </source>
</evidence>
<dbReference type="Proteomes" id="UP001059252">
    <property type="component" value="Chromosome"/>
</dbReference>
<dbReference type="InterPro" id="IPR035901">
    <property type="entry name" value="GIY-YIG_endonuc_sf"/>
</dbReference>
<dbReference type="Pfam" id="PF01541">
    <property type="entry name" value="GIY-YIG"/>
    <property type="match status" value="1"/>
</dbReference>
<dbReference type="InterPro" id="IPR050066">
    <property type="entry name" value="UvrABC_protein_C"/>
</dbReference>
<name>A0ABY5RAL8_9MOLU</name>
<evidence type="ECO:0000259" key="1">
    <source>
        <dbReference type="PROSITE" id="PS50164"/>
    </source>
</evidence>
<proteinExistence type="predicted"/>
<dbReference type="PANTHER" id="PTHR30562">
    <property type="entry name" value="UVRC/OXIDOREDUCTASE"/>
    <property type="match status" value="1"/>
</dbReference>
<organism evidence="2 3">
    <name type="scientific">Mycoplasma iguanae</name>
    <dbReference type="NCBI Taxonomy" id="292461"/>
    <lineage>
        <taxon>Bacteria</taxon>
        <taxon>Bacillati</taxon>
        <taxon>Mycoplasmatota</taxon>
        <taxon>Mollicutes</taxon>
        <taxon>Mycoplasmataceae</taxon>
        <taxon>Mycoplasma</taxon>
    </lineage>
</organism>
<dbReference type="PANTHER" id="PTHR30562:SF1">
    <property type="entry name" value="UVRABC SYSTEM PROTEIN C"/>
    <property type="match status" value="1"/>
</dbReference>
<dbReference type="InterPro" id="IPR000305">
    <property type="entry name" value="GIY-YIG_endonuc"/>
</dbReference>
<accession>A0ABY5RAL8</accession>
<dbReference type="RefSeq" id="WP_258210834.1">
    <property type="nucleotide sequence ID" value="NZ_CP102734.1"/>
</dbReference>